<evidence type="ECO:0000259" key="3">
    <source>
        <dbReference type="PROSITE" id="PS50048"/>
    </source>
</evidence>
<reference evidence="4" key="1">
    <citation type="submission" date="2022-12" db="EMBL/GenBank/DDBJ databases">
        <authorList>
            <person name="Brejova B."/>
        </authorList>
    </citation>
    <scope>NUCLEOTIDE SEQUENCE</scope>
</reference>
<dbReference type="Proteomes" id="UP001152885">
    <property type="component" value="Unassembled WGS sequence"/>
</dbReference>
<proteinExistence type="predicted"/>
<dbReference type="Pfam" id="PF00172">
    <property type="entry name" value="Zn_clus"/>
    <property type="match status" value="1"/>
</dbReference>
<keyword evidence="1" id="KW-0539">Nucleus</keyword>
<protein>
    <recommendedName>
        <fullName evidence="3">Zn(2)-C6 fungal-type domain-containing protein</fullName>
    </recommendedName>
</protein>
<comment type="caution">
    <text evidence="4">The sequence shown here is derived from an EMBL/GenBank/DDBJ whole genome shotgun (WGS) entry which is preliminary data.</text>
</comment>
<dbReference type="InterPro" id="IPR001138">
    <property type="entry name" value="Zn2Cys6_DnaBD"/>
</dbReference>
<organism evidence="4 5">
    <name type="scientific">Candida verbasci</name>
    <dbReference type="NCBI Taxonomy" id="1227364"/>
    <lineage>
        <taxon>Eukaryota</taxon>
        <taxon>Fungi</taxon>
        <taxon>Dikarya</taxon>
        <taxon>Ascomycota</taxon>
        <taxon>Saccharomycotina</taxon>
        <taxon>Pichiomycetes</taxon>
        <taxon>Debaryomycetaceae</taxon>
        <taxon>Candida/Lodderomyces clade</taxon>
        <taxon>Candida</taxon>
    </lineage>
</organism>
<dbReference type="SMART" id="SM00066">
    <property type="entry name" value="GAL4"/>
    <property type="match status" value="1"/>
</dbReference>
<feature type="compositionally biased region" description="Polar residues" evidence="2">
    <location>
        <begin position="1"/>
        <end position="18"/>
    </location>
</feature>
<evidence type="ECO:0000256" key="1">
    <source>
        <dbReference type="ARBA" id="ARBA00023242"/>
    </source>
</evidence>
<dbReference type="OrthoDB" id="415590at2759"/>
<dbReference type="PROSITE" id="PS00463">
    <property type="entry name" value="ZN2_CY6_FUNGAL_1"/>
    <property type="match status" value="1"/>
</dbReference>
<dbReference type="PROSITE" id="PS50048">
    <property type="entry name" value="ZN2_CY6_FUNGAL_2"/>
    <property type="match status" value="1"/>
</dbReference>
<dbReference type="InterPro" id="IPR036864">
    <property type="entry name" value="Zn2-C6_fun-type_DNA-bd_sf"/>
</dbReference>
<dbReference type="PANTHER" id="PTHR37534:SF46">
    <property type="entry name" value="ZN(II)2CYS6 TRANSCRIPTION FACTOR (EUROFUNG)"/>
    <property type="match status" value="1"/>
</dbReference>
<name>A0A9W4TU64_9ASCO</name>
<evidence type="ECO:0000313" key="4">
    <source>
        <dbReference type="EMBL" id="CAI5756685.1"/>
    </source>
</evidence>
<feature type="domain" description="Zn(2)-C6 fungal-type" evidence="3">
    <location>
        <begin position="28"/>
        <end position="59"/>
    </location>
</feature>
<dbReference type="GO" id="GO:0000981">
    <property type="term" value="F:DNA-binding transcription factor activity, RNA polymerase II-specific"/>
    <property type="evidence" value="ECO:0007669"/>
    <property type="project" value="InterPro"/>
</dbReference>
<dbReference type="EMBL" id="CANTUO010000001">
    <property type="protein sequence ID" value="CAI5756685.1"/>
    <property type="molecule type" value="Genomic_DNA"/>
</dbReference>
<dbReference type="GO" id="GO:0008270">
    <property type="term" value="F:zinc ion binding"/>
    <property type="evidence" value="ECO:0007669"/>
    <property type="project" value="InterPro"/>
</dbReference>
<sequence>MTKQESINQSKPESTSNIKVKRTRSKTGCLTCRKRKKRCDEKSKPTCLNCQLLKLECKWPELQIKTSNTIETIQQTNIRQDKSKSIKLDKQKMKNYYLSRIAMQQDCVENIDNDFNQSMHSDGSLVDSFIHYNK</sequence>
<evidence type="ECO:0000256" key="2">
    <source>
        <dbReference type="SAM" id="MobiDB-lite"/>
    </source>
</evidence>
<evidence type="ECO:0000313" key="5">
    <source>
        <dbReference type="Proteomes" id="UP001152885"/>
    </source>
</evidence>
<dbReference type="SUPFAM" id="SSF57701">
    <property type="entry name" value="Zn2/Cys6 DNA-binding domain"/>
    <property type="match status" value="1"/>
</dbReference>
<dbReference type="Gene3D" id="4.10.240.10">
    <property type="entry name" value="Zn(2)-C6 fungal-type DNA-binding domain"/>
    <property type="match status" value="1"/>
</dbReference>
<accession>A0A9W4TU64</accession>
<feature type="region of interest" description="Disordered" evidence="2">
    <location>
        <begin position="1"/>
        <end position="25"/>
    </location>
</feature>
<dbReference type="PANTHER" id="PTHR37534">
    <property type="entry name" value="TRANSCRIPTIONAL ACTIVATOR PROTEIN UGA3"/>
    <property type="match status" value="1"/>
</dbReference>
<keyword evidence="5" id="KW-1185">Reference proteome</keyword>
<dbReference type="CDD" id="cd00067">
    <property type="entry name" value="GAL4"/>
    <property type="match status" value="1"/>
</dbReference>
<dbReference type="AlphaFoldDB" id="A0A9W4TU64"/>
<gene>
    <name evidence="4" type="ORF">CANVERA_P1203</name>
</gene>